<evidence type="ECO:0008006" key="3">
    <source>
        <dbReference type="Google" id="ProtNLM"/>
    </source>
</evidence>
<keyword evidence="2" id="KW-1185">Reference proteome</keyword>
<accession>A0ABR6Z8V7</accession>
<organism evidence="1 2">
    <name type="scientific">Undibacterium umbellatum</name>
    <dbReference type="NCBI Taxonomy" id="2762300"/>
    <lineage>
        <taxon>Bacteria</taxon>
        <taxon>Pseudomonadati</taxon>
        <taxon>Pseudomonadota</taxon>
        <taxon>Betaproteobacteria</taxon>
        <taxon>Burkholderiales</taxon>
        <taxon>Oxalobacteraceae</taxon>
        <taxon>Undibacterium</taxon>
    </lineage>
</organism>
<sequence length="250" mass="28956">MQAMTVQRPEGFICRHKDVKLEGYFLGFVTTGNPVIQGGYCVYEFSTLPKPVKIVSSALWRGYVSHYLLDEHGHLYLQGFEYPGQRVEFCDIAHEKLTGDFYLAFSKGIYIDRTYVPFKDGVVVTDESLWIKENTGRTRNSWMLEAEAKFLEENNCFVSIDFGVNALAIQEQYTVYIDGNIASTHKKDIAPKNSILMRVKQGDHRIVVRELDYKKKDRKESETLYFSVTPEHEVHFRFRVVNDELQLSVD</sequence>
<dbReference type="Proteomes" id="UP000646911">
    <property type="component" value="Unassembled WGS sequence"/>
</dbReference>
<dbReference type="EMBL" id="JACOFX010000003">
    <property type="protein sequence ID" value="MBC3907765.1"/>
    <property type="molecule type" value="Genomic_DNA"/>
</dbReference>
<comment type="caution">
    <text evidence="1">The sequence shown here is derived from an EMBL/GenBank/DDBJ whole genome shotgun (WGS) entry which is preliminary data.</text>
</comment>
<evidence type="ECO:0000313" key="2">
    <source>
        <dbReference type="Proteomes" id="UP000646911"/>
    </source>
</evidence>
<dbReference type="RefSeq" id="WP_186953312.1">
    <property type="nucleotide sequence ID" value="NZ_JACOFX010000003.1"/>
</dbReference>
<proteinExistence type="predicted"/>
<name>A0ABR6Z8V7_9BURK</name>
<gene>
    <name evidence="1" type="ORF">H8L47_09310</name>
</gene>
<evidence type="ECO:0000313" key="1">
    <source>
        <dbReference type="EMBL" id="MBC3907765.1"/>
    </source>
</evidence>
<reference evidence="1 2" key="1">
    <citation type="submission" date="2020-08" db="EMBL/GenBank/DDBJ databases">
        <title>Novel species isolated from subtropical streams in China.</title>
        <authorList>
            <person name="Lu H."/>
        </authorList>
    </citation>
    <scope>NUCLEOTIDE SEQUENCE [LARGE SCALE GENOMIC DNA]</scope>
    <source>
        <strain evidence="1 2">NL8W</strain>
    </source>
</reference>
<protein>
    <recommendedName>
        <fullName evidence="3">PEGA domain-containing protein</fullName>
    </recommendedName>
</protein>